<reference evidence="1 2" key="1">
    <citation type="submission" date="2021-04" db="EMBL/GenBank/DDBJ databases">
        <authorList>
            <person name="Bliznina A."/>
        </authorList>
    </citation>
    <scope>NUCLEOTIDE SEQUENCE [LARGE SCALE GENOMIC DNA]</scope>
</reference>
<evidence type="ECO:0000313" key="2">
    <source>
        <dbReference type="Proteomes" id="UP001158576"/>
    </source>
</evidence>
<dbReference type="Proteomes" id="UP001158576">
    <property type="component" value="Chromosome 1"/>
</dbReference>
<protein>
    <submittedName>
        <fullName evidence="1">Oidioi.mRNA.OKI2018_I69.chr1.g1162.t1.cds</fullName>
    </submittedName>
</protein>
<name>A0ABN7SM34_OIKDI</name>
<dbReference type="EMBL" id="OU015566">
    <property type="protein sequence ID" value="CAG5104249.1"/>
    <property type="molecule type" value="Genomic_DNA"/>
</dbReference>
<gene>
    <name evidence="1" type="ORF">OKIOD_LOCUS9927</name>
</gene>
<sequence>MKLIAGLIPLLTASDKEFIKCYECFHQLFESGMEVGSADCLNPDENTKVSEKLRYKTHTSQSTGKVYTLRTDCQAVKGTGYEEVILPNGEPGWNHFTFVERGHFEYLQGAPGYDYEGKVDGALHTLELHSCGSDVDECSKMVTFPIQEPESFDFAAPPTPSDPHGQPCYKCEGWSHFEEDSQQWVPSEDFRFCEAATNMQNNITDCWGTCEVSRQSFAYKGQEMSREVHRFCNNGTEGSNTQKNTHLNEFHHQKADASIMCQYDLCNEDFLPGGFSVTQISATLLVVMIGLFYN</sequence>
<keyword evidence="2" id="KW-1185">Reference proteome</keyword>
<evidence type="ECO:0000313" key="1">
    <source>
        <dbReference type="EMBL" id="CAG5104249.1"/>
    </source>
</evidence>
<proteinExistence type="predicted"/>
<organism evidence="1 2">
    <name type="scientific">Oikopleura dioica</name>
    <name type="common">Tunicate</name>
    <dbReference type="NCBI Taxonomy" id="34765"/>
    <lineage>
        <taxon>Eukaryota</taxon>
        <taxon>Metazoa</taxon>
        <taxon>Chordata</taxon>
        <taxon>Tunicata</taxon>
        <taxon>Appendicularia</taxon>
        <taxon>Copelata</taxon>
        <taxon>Oikopleuridae</taxon>
        <taxon>Oikopleura</taxon>
    </lineage>
</organism>
<accession>A0ABN7SM34</accession>